<feature type="chain" id="PRO_5036996466" evidence="1">
    <location>
        <begin position="26"/>
        <end position="128"/>
    </location>
</feature>
<protein>
    <submittedName>
        <fullName evidence="2">Uncharacterized protein</fullName>
    </submittedName>
</protein>
<evidence type="ECO:0000313" key="3">
    <source>
        <dbReference type="Proteomes" id="UP000679779"/>
    </source>
</evidence>
<sequence length="128" mass="14052">MSKRLGVCIALVLFAILLPACSAKGGTETPVTMTGASNSWAFEFVRWNDSLYRLTDEDITPIDREIGAVESFIDDENIVGHGVYSNTFAEGTKLYSIPNVRTEDAIAVEANGGYLKMINTAKDRTEQR</sequence>
<keyword evidence="1" id="KW-0732">Signal</keyword>
<name>A0A919XE48_9BACL</name>
<feature type="signal peptide" evidence="1">
    <location>
        <begin position="1"/>
        <end position="25"/>
    </location>
</feature>
<dbReference type="RefSeq" id="WP_160044345.1">
    <property type="nucleotide sequence ID" value="NZ_BORQ01000002.1"/>
</dbReference>
<reference evidence="2" key="1">
    <citation type="submission" date="2021-03" db="EMBL/GenBank/DDBJ databases">
        <title>Antimicrobial resistance genes in bacteria isolated from Japanese honey, and their potential for conferring macrolide and lincosamide resistance in the American foulbrood pathogen Paenibacillus larvae.</title>
        <authorList>
            <person name="Okamoto M."/>
            <person name="Kumagai M."/>
            <person name="Kanamori H."/>
            <person name="Takamatsu D."/>
        </authorList>
    </citation>
    <scope>NUCLEOTIDE SEQUENCE</scope>
    <source>
        <strain evidence="2">J2TS6</strain>
    </source>
</reference>
<accession>A0A919XE48</accession>
<dbReference type="AlphaFoldDB" id="A0A919XE48"/>
<comment type="caution">
    <text evidence="2">The sequence shown here is derived from an EMBL/GenBank/DDBJ whole genome shotgun (WGS) entry which is preliminary data.</text>
</comment>
<evidence type="ECO:0000256" key="1">
    <source>
        <dbReference type="SAM" id="SignalP"/>
    </source>
</evidence>
<keyword evidence="3" id="KW-1185">Reference proteome</keyword>
<gene>
    <name evidence="2" type="ORF">J2TS6_21970</name>
</gene>
<evidence type="ECO:0000313" key="2">
    <source>
        <dbReference type="EMBL" id="GIO31056.1"/>
    </source>
</evidence>
<dbReference type="Proteomes" id="UP000679779">
    <property type="component" value="Unassembled WGS sequence"/>
</dbReference>
<organism evidence="2 3">
    <name type="scientific">Paenibacillus albilobatus</name>
    <dbReference type="NCBI Taxonomy" id="2716884"/>
    <lineage>
        <taxon>Bacteria</taxon>
        <taxon>Bacillati</taxon>
        <taxon>Bacillota</taxon>
        <taxon>Bacilli</taxon>
        <taxon>Bacillales</taxon>
        <taxon>Paenibacillaceae</taxon>
        <taxon>Paenibacillus</taxon>
    </lineage>
</organism>
<dbReference type="EMBL" id="BORQ01000002">
    <property type="protein sequence ID" value="GIO31056.1"/>
    <property type="molecule type" value="Genomic_DNA"/>
</dbReference>
<proteinExistence type="predicted"/>